<protein>
    <submittedName>
        <fullName evidence="1">Uncharacterized protein</fullName>
    </submittedName>
</protein>
<proteinExistence type="predicted"/>
<evidence type="ECO:0000313" key="2">
    <source>
        <dbReference type="Proteomes" id="UP001322277"/>
    </source>
</evidence>
<name>A0AAX4I722_9PEZI</name>
<organism evidence="1 2">
    <name type="scientific">Colletotrichum destructivum</name>
    <dbReference type="NCBI Taxonomy" id="34406"/>
    <lineage>
        <taxon>Eukaryota</taxon>
        <taxon>Fungi</taxon>
        <taxon>Dikarya</taxon>
        <taxon>Ascomycota</taxon>
        <taxon>Pezizomycotina</taxon>
        <taxon>Sordariomycetes</taxon>
        <taxon>Hypocreomycetidae</taxon>
        <taxon>Glomerellales</taxon>
        <taxon>Glomerellaceae</taxon>
        <taxon>Colletotrichum</taxon>
        <taxon>Colletotrichum destructivum species complex</taxon>
    </lineage>
</organism>
<dbReference type="AlphaFoldDB" id="A0AAX4I722"/>
<dbReference type="RefSeq" id="XP_062776416.1">
    <property type="nucleotide sequence ID" value="XM_062920365.1"/>
</dbReference>
<gene>
    <name evidence="1" type="ORF">CDEST_04206</name>
</gene>
<reference evidence="2" key="1">
    <citation type="journal article" date="2023" name="bioRxiv">
        <title>Complete genome of the Medicago anthracnose fungus, Colletotrichum destructivum, reveals a mini-chromosome-like region within a core chromosome.</title>
        <authorList>
            <person name="Lapalu N."/>
            <person name="Simon A."/>
            <person name="Lu A."/>
            <person name="Plaumann P.-L."/>
            <person name="Amselem J."/>
            <person name="Pigne S."/>
            <person name="Auger A."/>
            <person name="Koch C."/>
            <person name="Dallery J.-F."/>
            <person name="O'Connell R.J."/>
        </authorList>
    </citation>
    <scope>NUCLEOTIDE SEQUENCE [LARGE SCALE GENOMIC DNA]</scope>
    <source>
        <strain evidence="2">CBS 520.97</strain>
    </source>
</reference>
<dbReference type="GeneID" id="87940709"/>
<dbReference type="EMBL" id="CP137307">
    <property type="protein sequence ID" value="WQF79192.1"/>
    <property type="molecule type" value="Genomic_DNA"/>
</dbReference>
<sequence>MHTLYTPPAPSPAPNFQLPAAADVRYNNCRRCKYPLIWDTSVSVLYSTYIILPTPLLITLTINNPETDNITEEGNRFLVTRLLLFSGFLKETFYDTISYENLNQYAQSKFALVIVFPPSPSASPQLVVPDAP</sequence>
<evidence type="ECO:0000313" key="1">
    <source>
        <dbReference type="EMBL" id="WQF79192.1"/>
    </source>
</evidence>
<accession>A0AAX4I722</accession>
<keyword evidence="2" id="KW-1185">Reference proteome</keyword>
<dbReference type="Proteomes" id="UP001322277">
    <property type="component" value="Chromosome 3"/>
</dbReference>
<dbReference type="KEGG" id="cdet:87940709"/>